<sequence>MRLTLLLSLIFGLPAGGASACAVAEGCTMGPAPTAVERIEADMVRVIRTCWSPVAGAPPVTVSFQLARDGALDGKVRLVEPRRSEGRLVIKGFEAAERALQRCQPYDLPPEAFESWKEMTITFNPIAGDS</sequence>
<dbReference type="SUPFAM" id="SSF74653">
    <property type="entry name" value="TolA/TonB C-terminal domain"/>
    <property type="match status" value="1"/>
</dbReference>
<gene>
    <name evidence="2" type="ORF">FHY64_17735</name>
</gene>
<dbReference type="EMBL" id="VFFF01000003">
    <property type="protein sequence ID" value="TNY30942.1"/>
    <property type="molecule type" value="Genomic_DNA"/>
</dbReference>
<keyword evidence="1" id="KW-0732">Signal</keyword>
<dbReference type="Gene3D" id="3.30.1150.10">
    <property type="match status" value="1"/>
</dbReference>
<evidence type="ECO:0000256" key="1">
    <source>
        <dbReference type="SAM" id="SignalP"/>
    </source>
</evidence>
<evidence type="ECO:0000313" key="2">
    <source>
        <dbReference type="EMBL" id="TNY30942.1"/>
    </source>
</evidence>
<evidence type="ECO:0000313" key="3">
    <source>
        <dbReference type="Proteomes" id="UP000314011"/>
    </source>
</evidence>
<feature type="signal peptide" evidence="1">
    <location>
        <begin position="1"/>
        <end position="20"/>
    </location>
</feature>
<dbReference type="AlphaFoldDB" id="A0A5C5GAE5"/>
<dbReference type="PROSITE" id="PS51257">
    <property type="entry name" value="PROKAR_LIPOPROTEIN"/>
    <property type="match status" value="1"/>
</dbReference>
<organism evidence="2 3">
    <name type="scientific">Pelagovum pacificum</name>
    <dbReference type="NCBI Taxonomy" id="2588711"/>
    <lineage>
        <taxon>Bacteria</taxon>
        <taxon>Pseudomonadati</taxon>
        <taxon>Pseudomonadota</taxon>
        <taxon>Alphaproteobacteria</taxon>
        <taxon>Rhodobacterales</taxon>
        <taxon>Paracoccaceae</taxon>
        <taxon>Pelagovum</taxon>
    </lineage>
</organism>
<proteinExistence type="predicted"/>
<reference evidence="2 3" key="1">
    <citation type="submission" date="2019-06" db="EMBL/GenBank/DDBJ databases">
        <title>Genome of new Rhodobacteraceae sp. SM1903.</title>
        <authorList>
            <person name="Ren X."/>
        </authorList>
    </citation>
    <scope>NUCLEOTIDE SEQUENCE [LARGE SCALE GENOMIC DNA]</scope>
    <source>
        <strain evidence="2 3">SM1903</strain>
    </source>
</reference>
<feature type="chain" id="PRO_5022897403" evidence="1">
    <location>
        <begin position="21"/>
        <end position="130"/>
    </location>
</feature>
<accession>A0A5C5GAE5</accession>
<dbReference type="Proteomes" id="UP000314011">
    <property type="component" value="Unassembled WGS sequence"/>
</dbReference>
<dbReference type="OrthoDB" id="7161229at2"/>
<protein>
    <submittedName>
        <fullName evidence="2">Cell envelope integrity protein TolA</fullName>
    </submittedName>
</protein>
<dbReference type="RefSeq" id="WP_140197207.1">
    <property type="nucleotide sequence ID" value="NZ_CP065915.1"/>
</dbReference>
<comment type="caution">
    <text evidence="2">The sequence shown here is derived from an EMBL/GenBank/DDBJ whole genome shotgun (WGS) entry which is preliminary data.</text>
</comment>
<keyword evidence="3" id="KW-1185">Reference proteome</keyword>
<name>A0A5C5GAE5_9RHOB</name>